<keyword evidence="2 9" id="KW-0698">rRNA processing</keyword>
<evidence type="ECO:0000256" key="2">
    <source>
        <dbReference type="ARBA" id="ARBA00022552"/>
    </source>
</evidence>
<dbReference type="CDD" id="cd02440">
    <property type="entry name" value="AdoMet_MTases"/>
    <property type="match status" value="1"/>
</dbReference>
<proteinExistence type="inferred from homology"/>
<dbReference type="InterPro" id="IPR030391">
    <property type="entry name" value="MeTrfase_TrmA_CS"/>
</dbReference>
<dbReference type="PROSITE" id="PS01231">
    <property type="entry name" value="TRMA_2"/>
    <property type="match status" value="1"/>
</dbReference>
<feature type="binding site" evidence="9">
    <location>
        <position position="28"/>
    </location>
    <ligand>
        <name>[4Fe-4S] cluster</name>
        <dbReference type="ChEBI" id="CHEBI:49883"/>
    </ligand>
</feature>
<dbReference type="InterPro" id="IPR030390">
    <property type="entry name" value="MeTrfase_TrmA_AS"/>
</dbReference>
<comment type="caution">
    <text evidence="13">The sequence shown here is derived from an EMBL/GenBank/DDBJ whole genome shotgun (WGS) entry which is preliminary data.</text>
</comment>
<dbReference type="InterPro" id="IPR011825">
    <property type="entry name" value="23SrRNA_MeTrfase_RlmC"/>
</dbReference>
<dbReference type="InterPro" id="IPR010280">
    <property type="entry name" value="U5_MeTrfase_fam"/>
</dbReference>
<evidence type="ECO:0000256" key="3">
    <source>
        <dbReference type="ARBA" id="ARBA00022603"/>
    </source>
</evidence>
<feature type="binding site" evidence="9">
    <location>
        <position position="36"/>
    </location>
    <ligand>
        <name>[4Fe-4S] cluster</name>
        <dbReference type="ChEBI" id="CHEBI:49883"/>
    </ligand>
</feature>
<keyword evidence="6 9" id="KW-0479">Metal-binding</keyword>
<dbReference type="Gene3D" id="2.40.50.1070">
    <property type="match status" value="1"/>
</dbReference>
<accession>A0ABM9XXQ7</accession>
<evidence type="ECO:0000256" key="11">
    <source>
        <dbReference type="PROSITE-ProRule" id="PRU01024"/>
    </source>
</evidence>
<reference evidence="13" key="1">
    <citation type="submission" date="2008-12" db="EMBL/GenBank/DDBJ databases">
        <title>Annotation of the Yersinia bercovieri ATCC 43970 genome.</title>
        <authorList>
            <person name="Read T.D."/>
            <person name="Akmal A."/>
            <person name="Bishop-Lilly K."/>
            <person name="Chen P.E."/>
            <person name="Cook C."/>
            <person name="Kiley M.P."/>
            <person name="Lentz S."/>
            <person name="Mateczun A."/>
            <person name="Nagarajan N."/>
            <person name="Nolan N."/>
            <person name="Osborne B.I."/>
            <person name="Pop M."/>
            <person name="Sozhamannan S."/>
            <person name="Stewart A.C."/>
            <person name="Sulakvelidze A."/>
            <person name="Thomason B."/>
            <person name="Willner K."/>
            <person name="Zwick M.E."/>
        </authorList>
    </citation>
    <scope>NUCLEOTIDE SEQUENCE [LARGE SCALE GENOMIC DNA]</scope>
    <source>
        <strain evidence="13">ATCC 43970</strain>
    </source>
</reference>
<keyword evidence="1 9" id="KW-0004">4Fe-4S</keyword>
<dbReference type="Proteomes" id="UP000010319">
    <property type="component" value="Unassembled WGS sequence"/>
</dbReference>
<feature type="binding site" evidence="9 11">
    <location>
        <position position="266"/>
    </location>
    <ligand>
        <name>S-adenosyl-L-methionine</name>
        <dbReference type="ChEBI" id="CHEBI:59789"/>
    </ligand>
</feature>
<dbReference type="Pfam" id="PF05958">
    <property type="entry name" value="tRNA_U5-meth_tr"/>
    <property type="match status" value="1"/>
</dbReference>
<keyword evidence="8 9" id="KW-0411">Iron-sulfur</keyword>
<dbReference type="PANTHER" id="PTHR11061">
    <property type="entry name" value="RNA M5U METHYLTRANSFERASE"/>
    <property type="match status" value="1"/>
</dbReference>
<evidence type="ECO:0000256" key="5">
    <source>
        <dbReference type="ARBA" id="ARBA00022691"/>
    </source>
</evidence>
<feature type="binding site" evidence="9 11">
    <location>
        <position position="287"/>
    </location>
    <ligand>
        <name>S-adenosyl-L-methionine</name>
        <dbReference type="ChEBI" id="CHEBI:59789"/>
    </ligand>
</feature>
<feature type="binding site" evidence="9">
    <location>
        <position position="112"/>
    </location>
    <ligand>
        <name>[4Fe-4S] cluster</name>
        <dbReference type="ChEBI" id="CHEBI:49883"/>
    </ligand>
</feature>
<dbReference type="PANTHER" id="PTHR11061:SF30">
    <property type="entry name" value="TRNA (URACIL(54)-C(5))-METHYLTRANSFERASE"/>
    <property type="match status" value="1"/>
</dbReference>
<keyword evidence="5 9" id="KW-0949">S-adenosyl-L-methionine</keyword>
<name>A0ABM9XXQ7_YERBE</name>
<evidence type="ECO:0000313" key="13">
    <source>
        <dbReference type="EMBL" id="EEQ06193.1"/>
    </source>
</evidence>
<evidence type="ECO:0000256" key="4">
    <source>
        <dbReference type="ARBA" id="ARBA00022679"/>
    </source>
</evidence>
<feature type="active site" description="Nucleophile" evidence="9 11">
    <location>
        <position position="359"/>
    </location>
</feature>
<keyword evidence="4 9" id="KW-0808">Transferase</keyword>
<gene>
    <name evidence="9" type="primary">rlmC</name>
    <name evidence="13" type="ORF">yberc0001_26700</name>
</gene>
<dbReference type="HAMAP" id="MF_01012">
    <property type="entry name" value="23SrRNA_methyltr_RlmC"/>
    <property type="match status" value="1"/>
</dbReference>
<evidence type="ECO:0000313" key="14">
    <source>
        <dbReference type="Proteomes" id="UP000010319"/>
    </source>
</evidence>
<keyword evidence="3 9" id="KW-0489">Methyltransferase</keyword>
<comment type="function">
    <text evidence="9">Catalyzes the formation of 5-methyl-uridine at position 747 (m5U747) in 23S rRNA.</text>
</comment>
<comment type="similarity">
    <text evidence="9">Belongs to the class I-like SAM-binding methyltransferase superfamily. RNA M5U methyltransferase family. RlmC subfamily.</text>
</comment>
<feature type="active site" evidence="12">
    <location>
        <position position="359"/>
    </location>
</feature>
<comment type="catalytic activity">
    <reaction evidence="9">
        <text>uridine(747) in 23S rRNA + S-adenosyl-L-methionine = 5-methyluridine(747) in 23S rRNA + S-adenosyl-L-homocysteine + H(+)</text>
        <dbReference type="Rhea" id="RHEA:42628"/>
        <dbReference type="Rhea" id="RHEA-COMP:10154"/>
        <dbReference type="Rhea" id="RHEA-COMP:10155"/>
        <dbReference type="ChEBI" id="CHEBI:15378"/>
        <dbReference type="ChEBI" id="CHEBI:57856"/>
        <dbReference type="ChEBI" id="CHEBI:59789"/>
        <dbReference type="ChEBI" id="CHEBI:65315"/>
        <dbReference type="ChEBI" id="CHEBI:74447"/>
        <dbReference type="EC" id="2.1.1.189"/>
    </reaction>
</comment>
<evidence type="ECO:0000256" key="10">
    <source>
        <dbReference type="NCBIfam" id="TIGR02085"/>
    </source>
</evidence>
<sequence>MLQFAPTNSFGCELFNVSDYHGQLLMHCTQYMAGSCRSCQWLDRPYPQQLADKQHHLHDLLADHPVAQWLMPVFGRESAFRNKAKMVVSGSVERPLLGMLHRDGSAVDLCDCPLYPASFAPIFAVLKTFIARAGLTPYNVARKRGELKFLLLTESSYSGELMLRFVLRSETKLAQLQAALPWLQQQLPQLAVISANIQPVHMAILEGEQEIPLTQQQALPEQLNQVPLFIRPQSFFQTNPQVAALLYATARQWVRELSISSMWDLFCGVGGFGLHCAGPETQLTGIEISAEAIACARQSADQLGLKNVNFAALDSTRFATAEAQVPQLVLVNPPRRGIGAELCDYLTQMAPKFILYSSCNAETMAKDISRLADYHIERVQLFDLFPHTAHYEVLVLLVHNSKS</sequence>
<evidence type="ECO:0000256" key="12">
    <source>
        <dbReference type="PROSITE-ProRule" id="PRU10015"/>
    </source>
</evidence>
<feature type="binding site" evidence="9">
    <location>
        <position position="39"/>
    </location>
    <ligand>
        <name>[4Fe-4S] cluster</name>
        <dbReference type="ChEBI" id="CHEBI:49883"/>
    </ligand>
</feature>
<dbReference type="PROSITE" id="PS51687">
    <property type="entry name" value="SAM_MT_RNA_M5U"/>
    <property type="match status" value="1"/>
</dbReference>
<evidence type="ECO:0000256" key="9">
    <source>
        <dbReference type="HAMAP-Rule" id="MF_01012"/>
    </source>
</evidence>
<evidence type="ECO:0000256" key="8">
    <source>
        <dbReference type="ARBA" id="ARBA00023014"/>
    </source>
</evidence>
<keyword evidence="7 9" id="KW-0408">Iron</keyword>
<dbReference type="EMBL" id="AALC02000033">
    <property type="protein sequence ID" value="EEQ06193.1"/>
    <property type="molecule type" value="Genomic_DNA"/>
</dbReference>
<dbReference type="EC" id="2.1.1.189" evidence="9 10"/>
<evidence type="ECO:0000256" key="1">
    <source>
        <dbReference type="ARBA" id="ARBA00022485"/>
    </source>
</evidence>
<dbReference type="NCBIfam" id="TIGR02085">
    <property type="entry name" value="meth_trns_rumB"/>
    <property type="match status" value="1"/>
</dbReference>
<evidence type="ECO:0000256" key="6">
    <source>
        <dbReference type="ARBA" id="ARBA00022723"/>
    </source>
</evidence>
<feature type="binding site" evidence="9 11">
    <location>
        <position position="332"/>
    </location>
    <ligand>
        <name>S-adenosyl-L-methionine</name>
        <dbReference type="ChEBI" id="CHEBI:59789"/>
    </ligand>
</feature>
<organism evidence="13 14">
    <name type="scientific">Yersinia bercovieri ATCC 43970</name>
    <dbReference type="NCBI Taxonomy" id="349968"/>
    <lineage>
        <taxon>Bacteria</taxon>
        <taxon>Pseudomonadati</taxon>
        <taxon>Pseudomonadota</taxon>
        <taxon>Gammaproteobacteria</taxon>
        <taxon>Enterobacterales</taxon>
        <taxon>Yersiniaceae</taxon>
        <taxon>Yersinia</taxon>
    </lineage>
</organism>
<protein>
    <recommendedName>
        <fullName evidence="9 10">23S rRNA (uracil(747)-C(5))-methyltransferase RlmC</fullName>
        <ecNumber evidence="9 10">2.1.1.189</ecNumber>
    </recommendedName>
    <alternativeName>
        <fullName evidence="9">23S rRNA(m5U747)-methyltransferase</fullName>
    </alternativeName>
</protein>
<dbReference type="SUPFAM" id="SSF53335">
    <property type="entry name" value="S-adenosyl-L-methionine-dependent methyltransferases"/>
    <property type="match status" value="1"/>
</dbReference>
<keyword evidence="14" id="KW-1185">Reference proteome</keyword>
<dbReference type="PROSITE" id="PS01230">
    <property type="entry name" value="TRMA_1"/>
    <property type="match status" value="1"/>
</dbReference>
<dbReference type="InterPro" id="IPR029063">
    <property type="entry name" value="SAM-dependent_MTases_sf"/>
</dbReference>
<dbReference type="Gene3D" id="3.40.50.150">
    <property type="entry name" value="Vaccinia Virus protein VP39"/>
    <property type="match status" value="1"/>
</dbReference>
<feature type="binding site" evidence="9 11">
    <location>
        <position position="237"/>
    </location>
    <ligand>
        <name>S-adenosyl-L-methionine</name>
        <dbReference type="ChEBI" id="CHEBI:59789"/>
    </ligand>
</feature>
<evidence type="ECO:0000256" key="7">
    <source>
        <dbReference type="ARBA" id="ARBA00023004"/>
    </source>
</evidence>